<dbReference type="EMBL" id="JAKGBZ010000041">
    <property type="protein sequence ID" value="MCF3948180.1"/>
    <property type="molecule type" value="Genomic_DNA"/>
</dbReference>
<evidence type="ECO:0000313" key="2">
    <source>
        <dbReference type="EMBL" id="MCF3948180.1"/>
    </source>
</evidence>
<accession>A0ABS9DZJ5</accession>
<reference evidence="2 3" key="1">
    <citation type="submission" date="2022-01" db="EMBL/GenBank/DDBJ databases">
        <authorList>
            <person name="Won M."/>
            <person name="Kim S.-J."/>
            <person name="Kwon S.-W."/>
        </authorList>
    </citation>
    <scope>NUCLEOTIDE SEQUENCE [LARGE SCALE GENOMIC DNA]</scope>
    <source>
        <strain evidence="2 3">KCTC 23505</strain>
    </source>
</reference>
<name>A0ABS9DZJ5_9PROT</name>
<dbReference type="Proteomes" id="UP001521209">
    <property type="component" value="Unassembled WGS sequence"/>
</dbReference>
<organism evidence="2 3">
    <name type="scientific">Acidiphilium iwatense</name>
    <dbReference type="NCBI Taxonomy" id="768198"/>
    <lineage>
        <taxon>Bacteria</taxon>
        <taxon>Pseudomonadati</taxon>
        <taxon>Pseudomonadota</taxon>
        <taxon>Alphaproteobacteria</taxon>
        <taxon>Acetobacterales</taxon>
        <taxon>Acidocellaceae</taxon>
        <taxon>Acidiphilium</taxon>
    </lineage>
</organism>
<feature type="compositionally biased region" description="Low complexity" evidence="1">
    <location>
        <begin position="141"/>
        <end position="160"/>
    </location>
</feature>
<proteinExistence type="predicted"/>
<gene>
    <name evidence="2" type="ORF">L2A60_16010</name>
</gene>
<feature type="region of interest" description="Disordered" evidence="1">
    <location>
        <begin position="123"/>
        <end position="160"/>
    </location>
</feature>
<protein>
    <submittedName>
        <fullName evidence="2">Uncharacterized protein</fullName>
    </submittedName>
</protein>
<evidence type="ECO:0000313" key="3">
    <source>
        <dbReference type="Proteomes" id="UP001521209"/>
    </source>
</evidence>
<evidence type="ECO:0000256" key="1">
    <source>
        <dbReference type="SAM" id="MobiDB-lite"/>
    </source>
</evidence>
<comment type="caution">
    <text evidence="2">The sequence shown here is derived from an EMBL/GenBank/DDBJ whole genome shotgun (WGS) entry which is preliminary data.</text>
</comment>
<keyword evidence="3" id="KW-1185">Reference proteome</keyword>
<sequence length="160" mass="17849">MGVATRAPLLLWMIDHHDEMRALIQRHRINWAFVTERFTQAGFRAAGDRPLKPRTVRGYWERARKYVEKHPPAAPVALRQEAVAPAPASAPLPGNRRGFVDIEPEIAPDDLFDKPLPTIRLRHQQPKSAVVTDAERTTNDARASLSAAAARSAAPLKPKE</sequence>